<reference evidence="3 4" key="1">
    <citation type="submission" date="2017-12" db="EMBL/GenBank/DDBJ databases">
        <title>Phylogenetic diversity of female urinary microbiome.</title>
        <authorList>
            <person name="Thomas-White K."/>
            <person name="Wolfe A.J."/>
        </authorList>
    </citation>
    <scope>NUCLEOTIDE SEQUENCE [LARGE SCALE GENOMIC DNA]</scope>
    <source>
        <strain evidence="3 4">UMB0777</strain>
    </source>
</reference>
<feature type="region of interest" description="Disordered" evidence="1">
    <location>
        <begin position="1"/>
        <end position="23"/>
    </location>
</feature>
<name>A0A2I1R662_9ACTN</name>
<dbReference type="InterPro" id="IPR032710">
    <property type="entry name" value="NTF2-like_dom_sf"/>
</dbReference>
<dbReference type="Pfam" id="PF07858">
    <property type="entry name" value="LEH"/>
    <property type="match status" value="1"/>
</dbReference>
<dbReference type="Proteomes" id="UP000234662">
    <property type="component" value="Unassembled WGS sequence"/>
</dbReference>
<sequence length="149" mass="16585">MTQSIQRPEWADPKSPAAQAEGSDEELVLEFMQALTSNDADRLISYFADETMYHNMPLPPAHGRDEVHATLTGLFQVMSIDRVDTFHIASRAGVVFTERIDLLTALPTGKSFELPVLGVVHVDGGKITGWRDYFDLRSFEDAVDFRLGG</sequence>
<gene>
    <name evidence="3" type="ORF">CYJ73_15460</name>
</gene>
<evidence type="ECO:0000313" key="4">
    <source>
        <dbReference type="Proteomes" id="UP000234662"/>
    </source>
</evidence>
<dbReference type="AlphaFoldDB" id="A0A2I1R662"/>
<evidence type="ECO:0000256" key="1">
    <source>
        <dbReference type="SAM" id="MobiDB-lite"/>
    </source>
</evidence>
<evidence type="ECO:0000259" key="2">
    <source>
        <dbReference type="Pfam" id="PF07858"/>
    </source>
</evidence>
<keyword evidence="3" id="KW-0378">Hydrolase</keyword>
<protein>
    <submittedName>
        <fullName evidence="3">Limonene-1,2-epoxide hydrolase</fullName>
    </submittedName>
</protein>
<accession>A0A2I1R662</accession>
<proteinExistence type="predicted"/>
<dbReference type="InterPro" id="IPR013100">
    <property type="entry name" value="LEH"/>
</dbReference>
<organism evidence="3 4">
    <name type="scientific">Gordonia terrae</name>
    <dbReference type="NCBI Taxonomy" id="2055"/>
    <lineage>
        <taxon>Bacteria</taxon>
        <taxon>Bacillati</taxon>
        <taxon>Actinomycetota</taxon>
        <taxon>Actinomycetes</taxon>
        <taxon>Mycobacteriales</taxon>
        <taxon>Gordoniaceae</taxon>
        <taxon>Gordonia</taxon>
    </lineage>
</organism>
<evidence type="ECO:0000313" key="3">
    <source>
        <dbReference type="EMBL" id="PKZ64559.1"/>
    </source>
</evidence>
<dbReference type="GO" id="GO:0016787">
    <property type="term" value="F:hydrolase activity"/>
    <property type="evidence" value="ECO:0007669"/>
    <property type="project" value="UniProtKB-KW"/>
</dbReference>
<dbReference type="EMBL" id="PKJC01000012">
    <property type="protein sequence ID" value="PKZ64559.1"/>
    <property type="molecule type" value="Genomic_DNA"/>
</dbReference>
<dbReference type="Gene3D" id="3.10.450.50">
    <property type="match status" value="1"/>
</dbReference>
<comment type="caution">
    <text evidence="3">The sequence shown here is derived from an EMBL/GenBank/DDBJ whole genome shotgun (WGS) entry which is preliminary data.</text>
</comment>
<dbReference type="SUPFAM" id="SSF54427">
    <property type="entry name" value="NTF2-like"/>
    <property type="match status" value="1"/>
</dbReference>
<feature type="domain" description="Limonene-1,2-epoxide hydrolase" evidence="2">
    <location>
        <begin position="27"/>
        <end position="137"/>
    </location>
</feature>